<dbReference type="Pfam" id="PF01435">
    <property type="entry name" value="Peptidase_M48"/>
    <property type="match status" value="1"/>
</dbReference>
<comment type="cofactor">
    <cofactor evidence="8 9">
        <name>Zn(2+)</name>
        <dbReference type="ChEBI" id="CHEBI:29105"/>
    </cofactor>
    <text evidence="8 9">Binds 1 zinc ion per subunit.</text>
</comment>
<dbReference type="EC" id="3.4.24.84" evidence="9"/>
<proteinExistence type="inferred from homology"/>
<comment type="function">
    <text evidence="9">Proteolytically removes the C-terminal three residues of farnesylated proteins.</text>
</comment>
<keyword evidence="9" id="KW-0472">Membrane</keyword>
<keyword evidence="4 8" id="KW-0862">Zinc</keyword>
<comment type="similarity">
    <text evidence="9">Belongs to the peptidase M48A family.</text>
</comment>
<keyword evidence="9" id="KW-0812">Transmembrane</keyword>
<feature type="active site" description="Proton donor" evidence="7">
    <location>
        <position position="442"/>
    </location>
</feature>
<feature type="region of interest" description="Disordered" evidence="10">
    <location>
        <begin position="307"/>
        <end position="344"/>
    </location>
</feature>
<dbReference type="Proteomes" id="UP000677054">
    <property type="component" value="Unassembled WGS sequence"/>
</dbReference>
<comment type="subcellular location">
    <subcellularLocation>
        <location evidence="9">Endoplasmic reticulum membrane</location>
        <topology evidence="9">Multi-pass membrane protein</topology>
    </subcellularLocation>
</comment>
<dbReference type="GO" id="GO:0071586">
    <property type="term" value="P:CAAX-box protein processing"/>
    <property type="evidence" value="ECO:0007669"/>
    <property type="project" value="UniProtKB-UniRule"/>
</dbReference>
<feature type="compositionally biased region" description="Basic and acidic residues" evidence="10">
    <location>
        <begin position="319"/>
        <end position="344"/>
    </location>
</feature>
<gene>
    <name evidence="13" type="ORF">DSTB1V02_LOCUS482</name>
</gene>
<sequence>MVLVPISFLGFGDHSLPSEEEKDFAQNVLFAITAFLWAAYLWETFLSSRQRRIYLKVQKMPPNLQDIMEEEEFEKARVYSLDRANFSLVKELFDQLVLTLVLFGGLPLAWDIGRSMTDCFYTKTGWKWEKGSQGDEIWQSLACVLVINTFNKVISLPFSIYSTFVVEAKHGFNKQTPWFYVKDQIKAFLVGQIITFPLIGGFIAIIQVGGDYFFIFLWLFSVVVMLFLMAIYPDFIAPLFDKYTPLEEGPLRTSIEELAASLHFPLKKIYIVEGSKRSAHSNAYFYGFWNNKRIVLFDTLLKDKSKSEEEKEEGDQKDEDERNKKEDEGEGKKEDNEVEEKKEGKGCSNEEILAVLGHELGHWYHNHVLKNIVIIQANLFLMFLFFSMIYHQPFIYHAFGFMNERPILMGLIIVLQILLLPYQEVLGFLVTALSRHFEFQADRFAKSLRKAGELQSALVKLNRDNLGFPIHDWLYSAWHHSHPPLLQRLEGLQKGD</sequence>
<dbReference type="GO" id="GO:0005789">
    <property type="term" value="C:endoplasmic reticulum membrane"/>
    <property type="evidence" value="ECO:0007669"/>
    <property type="project" value="UniProtKB-SubCell"/>
</dbReference>
<evidence type="ECO:0000256" key="10">
    <source>
        <dbReference type="SAM" id="MobiDB-lite"/>
    </source>
</evidence>
<dbReference type="PANTHER" id="PTHR10120">
    <property type="entry name" value="CAAX PRENYL PROTEASE 1"/>
    <property type="match status" value="1"/>
</dbReference>
<feature type="transmembrane region" description="Helical" evidence="9">
    <location>
        <begin position="212"/>
        <end position="232"/>
    </location>
</feature>
<dbReference type="EMBL" id="LR899551">
    <property type="protein sequence ID" value="CAD7240459.1"/>
    <property type="molecule type" value="Genomic_DNA"/>
</dbReference>
<evidence type="ECO:0000256" key="2">
    <source>
        <dbReference type="ARBA" id="ARBA00022723"/>
    </source>
</evidence>
<feature type="transmembrane region" description="Helical" evidence="9">
    <location>
        <begin position="410"/>
        <end position="433"/>
    </location>
</feature>
<feature type="active site" evidence="7">
    <location>
        <position position="359"/>
    </location>
</feature>
<keyword evidence="9" id="KW-0256">Endoplasmic reticulum</keyword>
<dbReference type="GO" id="GO:0046872">
    <property type="term" value="F:metal ion binding"/>
    <property type="evidence" value="ECO:0007669"/>
    <property type="project" value="UniProtKB-UniRule"/>
</dbReference>
<keyword evidence="2 8" id="KW-0479">Metal-binding</keyword>
<protein>
    <recommendedName>
        <fullName evidence="9">CAAX prenyl protease</fullName>
        <ecNumber evidence="9">3.4.24.84</ecNumber>
    </recommendedName>
</protein>
<evidence type="ECO:0000259" key="12">
    <source>
        <dbReference type="Pfam" id="PF16491"/>
    </source>
</evidence>
<evidence type="ECO:0000313" key="13">
    <source>
        <dbReference type="EMBL" id="CAD7240459.1"/>
    </source>
</evidence>
<keyword evidence="1 9" id="KW-0645">Protease</keyword>
<feature type="transmembrane region" description="Helical" evidence="9">
    <location>
        <begin position="24"/>
        <end position="42"/>
    </location>
</feature>
<dbReference type="GO" id="GO:0004222">
    <property type="term" value="F:metalloendopeptidase activity"/>
    <property type="evidence" value="ECO:0007669"/>
    <property type="project" value="UniProtKB-UniRule"/>
</dbReference>
<feature type="transmembrane region" description="Helical" evidence="9">
    <location>
        <begin position="372"/>
        <end position="390"/>
    </location>
</feature>
<organism evidence="13">
    <name type="scientific">Darwinula stevensoni</name>
    <dbReference type="NCBI Taxonomy" id="69355"/>
    <lineage>
        <taxon>Eukaryota</taxon>
        <taxon>Metazoa</taxon>
        <taxon>Ecdysozoa</taxon>
        <taxon>Arthropoda</taxon>
        <taxon>Crustacea</taxon>
        <taxon>Oligostraca</taxon>
        <taxon>Ostracoda</taxon>
        <taxon>Podocopa</taxon>
        <taxon>Podocopida</taxon>
        <taxon>Darwinulocopina</taxon>
        <taxon>Darwinuloidea</taxon>
        <taxon>Darwinulidae</taxon>
        <taxon>Darwinula</taxon>
    </lineage>
</organism>
<evidence type="ECO:0000256" key="3">
    <source>
        <dbReference type="ARBA" id="ARBA00022801"/>
    </source>
</evidence>
<dbReference type="OrthoDB" id="360839at2759"/>
<evidence type="ECO:0000256" key="8">
    <source>
        <dbReference type="PIRSR" id="PIRSR627057-2"/>
    </source>
</evidence>
<comment type="catalytic activity">
    <reaction evidence="6 9">
        <text>Hydrolyzes the peptide bond -P2-(S-farnesyl or geranylgeranyl)C-P1'-P2'-P3'-COOH where P1' and P2' are amino acids with aliphatic side chains and P3' is any C-terminal residue.</text>
        <dbReference type="EC" id="3.4.24.84"/>
    </reaction>
</comment>
<evidence type="ECO:0000256" key="1">
    <source>
        <dbReference type="ARBA" id="ARBA00022670"/>
    </source>
</evidence>
<evidence type="ECO:0000256" key="6">
    <source>
        <dbReference type="ARBA" id="ARBA00044456"/>
    </source>
</evidence>
<feature type="domain" description="Peptidase M48" evidence="11">
    <location>
        <begin position="246"/>
        <end position="493"/>
    </location>
</feature>
<feature type="binding site" evidence="8">
    <location>
        <position position="358"/>
    </location>
    <ligand>
        <name>Zn(2+)</name>
        <dbReference type="ChEBI" id="CHEBI:29105"/>
        <note>catalytic</note>
    </ligand>
</feature>
<keyword evidence="3 9" id="KW-0378">Hydrolase</keyword>
<dbReference type="CDD" id="cd07343">
    <property type="entry name" value="M48A_Zmpste24p_like"/>
    <property type="match status" value="1"/>
</dbReference>
<evidence type="ECO:0000256" key="7">
    <source>
        <dbReference type="PIRSR" id="PIRSR627057-1"/>
    </source>
</evidence>
<dbReference type="Gene3D" id="3.30.2010.10">
    <property type="entry name" value="Metalloproteases ('zincins'), catalytic domain"/>
    <property type="match status" value="1"/>
</dbReference>
<feature type="binding site" evidence="8">
    <location>
        <position position="362"/>
    </location>
    <ligand>
        <name>Zn(2+)</name>
        <dbReference type="ChEBI" id="CHEBI:29105"/>
        <note>catalytic</note>
    </ligand>
</feature>
<evidence type="ECO:0000256" key="4">
    <source>
        <dbReference type="ARBA" id="ARBA00022833"/>
    </source>
</evidence>
<keyword evidence="9" id="KW-1133">Transmembrane helix</keyword>
<feature type="transmembrane region" description="Helical" evidence="9">
    <location>
        <begin position="187"/>
        <end position="206"/>
    </location>
</feature>
<dbReference type="AlphaFoldDB" id="A0A7R8WYQ1"/>
<dbReference type="InterPro" id="IPR032456">
    <property type="entry name" value="Peptidase_M48_N"/>
</dbReference>
<keyword evidence="14" id="KW-1185">Reference proteome</keyword>
<evidence type="ECO:0000256" key="5">
    <source>
        <dbReference type="ARBA" id="ARBA00023049"/>
    </source>
</evidence>
<accession>A0A7R8WYQ1</accession>
<evidence type="ECO:0000256" key="9">
    <source>
        <dbReference type="RuleBase" id="RU366005"/>
    </source>
</evidence>
<dbReference type="EMBL" id="CAJPEV010000034">
    <property type="protein sequence ID" value="CAG0879198.1"/>
    <property type="molecule type" value="Genomic_DNA"/>
</dbReference>
<keyword evidence="5 9" id="KW-0482">Metalloprotease</keyword>
<feature type="binding site" evidence="8">
    <location>
        <position position="438"/>
    </location>
    <ligand>
        <name>Zn(2+)</name>
        <dbReference type="ChEBI" id="CHEBI:29105"/>
        <note>catalytic</note>
    </ligand>
</feature>
<dbReference type="InterPro" id="IPR001915">
    <property type="entry name" value="Peptidase_M48"/>
</dbReference>
<feature type="domain" description="CAAX prenyl protease 1 N-terminal" evidence="12">
    <location>
        <begin position="50"/>
        <end position="242"/>
    </location>
</feature>
<reference evidence="13" key="1">
    <citation type="submission" date="2020-11" db="EMBL/GenBank/DDBJ databases">
        <authorList>
            <person name="Tran Van P."/>
        </authorList>
    </citation>
    <scope>NUCLEOTIDE SEQUENCE</scope>
</reference>
<evidence type="ECO:0000259" key="11">
    <source>
        <dbReference type="Pfam" id="PF01435"/>
    </source>
</evidence>
<evidence type="ECO:0000313" key="14">
    <source>
        <dbReference type="Proteomes" id="UP000677054"/>
    </source>
</evidence>
<name>A0A7R8WYQ1_9CRUS</name>
<dbReference type="Pfam" id="PF16491">
    <property type="entry name" value="Peptidase_M48_N"/>
    <property type="match status" value="1"/>
</dbReference>
<dbReference type="InterPro" id="IPR027057">
    <property type="entry name" value="CAXX_Prtase_1"/>
</dbReference>